<protein>
    <submittedName>
        <fullName evidence="1">Uncharacterized protein</fullName>
    </submittedName>
</protein>
<dbReference type="EMBL" id="ACMP01000050">
    <property type="protein sequence ID" value="EEL71684.1"/>
    <property type="molecule type" value="Genomic_DNA"/>
</dbReference>
<organism evidence="1">
    <name type="scientific">Bacillus mycoides</name>
    <dbReference type="NCBI Taxonomy" id="1405"/>
    <lineage>
        <taxon>Bacteria</taxon>
        <taxon>Bacillati</taxon>
        <taxon>Bacillota</taxon>
        <taxon>Bacilli</taxon>
        <taxon>Bacillales</taxon>
        <taxon>Bacillaceae</taxon>
        <taxon>Bacillus</taxon>
        <taxon>Bacillus cereus group</taxon>
    </lineage>
</organism>
<dbReference type="PIRSF" id="PIRSF036710">
    <property type="entry name" value="YphA_Bacsu"/>
    <property type="match status" value="1"/>
</dbReference>
<accession>C2XRN7</accession>
<accession>C2PTP0</accession>
<dbReference type="HOGENOM" id="CLU_112323_1_0_9"/>
<evidence type="ECO:0000313" key="1">
    <source>
        <dbReference type="EMBL" id="EEL71684.1"/>
    </source>
</evidence>
<dbReference type="Pfam" id="PF24124">
    <property type="entry name" value="YphA"/>
    <property type="match status" value="1"/>
</dbReference>
<dbReference type="InterPro" id="IPR014617">
    <property type="entry name" value="YphA_Bacsu"/>
</dbReference>
<comment type="caution">
    <text evidence="1">The sequence shown here is derived from an EMBL/GenBank/DDBJ whole genome shotgun (WGS) entry which is preliminary data.</text>
</comment>
<gene>
    <name evidence="1" type="ORF">bcere0026_13510</name>
</gene>
<sequence>MEIIGGEMMDGSTFYFVAWIGWIVVTFFMKKESIRWKISACILIFIICSPLNVTIASFTISVNALLLCIISFVGIALYSIWKKLYTLLSALIIAMLYTSFHLLEVYDPIWIVVDRLLLLSGALVYASVLLHGDRILRLCSLYIGMLQGELLVTLIFRKLHFPYEYGSLAFLDVAAVSTLFMAILLWITKASVYMEQFKRKTRKRKARVIHD</sequence>
<dbReference type="AlphaFoldDB" id="C2XRN7"/>
<name>C2XRN7_BACMY</name>
<dbReference type="Proteomes" id="UP000001753">
    <property type="component" value="Chromosome"/>
</dbReference>
<proteinExistence type="predicted"/>
<reference evidence="1" key="1">
    <citation type="journal article" date="2012" name="Genome Res.">
        <title>Genomic characterization of the Bacillus cereus sensu lato species: Backdrop to the evolution of Bacillus anthracis.</title>
        <authorList>
            <person name="Zwick M.E."/>
            <person name="Joseph S.J."/>
            <person name="Didelot X."/>
            <person name="Chen P.E."/>
            <person name="Bishop-Lilly K.A."/>
            <person name="Stewart A.C."/>
            <person name="Willner K."/>
            <person name="Nolan N."/>
            <person name="Lentz S."/>
            <person name="Thomason M.K."/>
            <person name="Sozhamannan S."/>
            <person name="Mateczun A.J."/>
            <person name="Du L."/>
            <person name="Read T.D."/>
        </authorList>
    </citation>
    <scope>NUCLEOTIDE SEQUENCE [LARGE SCALE GENOMIC DNA]</scope>
    <source>
        <strain evidence="1">AH603</strain>
    </source>
</reference>